<reference evidence="2 3" key="1">
    <citation type="submission" date="2020-07" db="EMBL/GenBank/DDBJ databases">
        <title>Taxonomic proposal: Crassvirales, a new order of highly abundant and diverse bacterial viruses.</title>
        <authorList>
            <person name="Shkoporov A.N."/>
            <person name="Stockdale S.R."/>
            <person name="Guerin E."/>
            <person name="Ross R.P."/>
            <person name="Hill C."/>
        </authorList>
    </citation>
    <scope>NUCLEOTIDE SEQUENCE [LARGE SCALE GENOMIC DNA]</scope>
</reference>
<proteinExistence type="predicted"/>
<organism evidence="2 3">
    <name type="scientific">uncultured phage cr3_1</name>
    <dbReference type="NCBI Taxonomy" id="2772065"/>
    <lineage>
        <taxon>Viruses</taxon>
        <taxon>Duplodnaviria</taxon>
        <taxon>Heunggongvirae</taxon>
        <taxon>Uroviricota</taxon>
        <taxon>Caudoviricetes</taxon>
        <taxon>Crassvirales</taxon>
        <taxon>Intestiviridae</taxon>
        <taxon>Crudevirinae</taxon>
        <taxon>Diorhovirus</taxon>
        <taxon>Diorhovirus intestinalis</taxon>
    </lineage>
</organism>
<dbReference type="RefSeq" id="YP_010110717.1">
    <property type="nucleotide sequence ID" value="NC_055874.1"/>
</dbReference>
<dbReference type="KEGG" id="vg:65129037"/>
<keyword evidence="3" id="KW-1185">Reference proteome</keyword>
<dbReference type="Proteomes" id="UP000594037">
    <property type="component" value="Segment"/>
</dbReference>
<evidence type="ECO:0000313" key="2">
    <source>
        <dbReference type="EMBL" id="QOR58559.1"/>
    </source>
</evidence>
<feature type="transmembrane region" description="Helical" evidence="1">
    <location>
        <begin position="12"/>
        <end position="29"/>
    </location>
</feature>
<evidence type="ECO:0000256" key="1">
    <source>
        <dbReference type="SAM" id="Phobius"/>
    </source>
</evidence>
<sequence length="188" mass="21693">MDNIILYALKEGLTPAIIVVIYLLIVKLIDSKREKANIKITNDLVAAINKISNFLDNITTNIIDKDRDKCRCAIRQAFLSSASTIIEFVTKTIINNHINTNRDNIINNVEHLVNAEYYNIYNSLSLYTIDGNKVNEYLKEEWIKEVEKDAIDIIFNEKLDKETKILTFNNRMTIKCQDFAVYVTNKAL</sequence>
<evidence type="ECO:0000313" key="3">
    <source>
        <dbReference type="Proteomes" id="UP000594037"/>
    </source>
</evidence>
<protein>
    <submittedName>
        <fullName evidence="2">Putative pholin</fullName>
    </submittedName>
</protein>
<keyword evidence="1" id="KW-0812">Transmembrane</keyword>
<name>A0A7M1RYC5_9CAUD</name>
<keyword evidence="1" id="KW-0472">Membrane</keyword>
<dbReference type="EMBL" id="MT774381">
    <property type="protein sequence ID" value="QOR58559.1"/>
    <property type="molecule type" value="Genomic_DNA"/>
</dbReference>
<keyword evidence="1" id="KW-1133">Transmembrane helix</keyword>
<accession>A0A7M1RYC5</accession>
<dbReference type="GeneID" id="65129037"/>